<feature type="compositionally biased region" description="Basic and acidic residues" evidence="1">
    <location>
        <begin position="1097"/>
        <end position="1106"/>
    </location>
</feature>
<dbReference type="EMBL" id="NAJL01000002">
    <property type="protein sequence ID" value="TKA33753.1"/>
    <property type="molecule type" value="Genomic_DNA"/>
</dbReference>
<feature type="region of interest" description="Disordered" evidence="1">
    <location>
        <begin position="697"/>
        <end position="717"/>
    </location>
</feature>
<accession>A0A4U0UE23</accession>
<evidence type="ECO:0000313" key="2">
    <source>
        <dbReference type="EMBL" id="TKA33753.1"/>
    </source>
</evidence>
<feature type="region of interest" description="Disordered" evidence="1">
    <location>
        <begin position="55"/>
        <end position="100"/>
    </location>
</feature>
<dbReference type="OrthoDB" id="30417at2759"/>
<evidence type="ECO:0000256" key="1">
    <source>
        <dbReference type="SAM" id="MobiDB-lite"/>
    </source>
</evidence>
<feature type="region of interest" description="Disordered" evidence="1">
    <location>
        <begin position="601"/>
        <end position="628"/>
    </location>
</feature>
<feature type="compositionally biased region" description="Polar residues" evidence="1">
    <location>
        <begin position="1046"/>
        <end position="1060"/>
    </location>
</feature>
<dbReference type="Proteomes" id="UP000308549">
    <property type="component" value="Unassembled WGS sequence"/>
</dbReference>
<feature type="compositionally biased region" description="Basic and acidic residues" evidence="1">
    <location>
        <begin position="528"/>
        <end position="544"/>
    </location>
</feature>
<comment type="caution">
    <text evidence="2">The sequence shown here is derived from an EMBL/GenBank/DDBJ whole genome shotgun (WGS) entry which is preliminary data.</text>
</comment>
<feature type="compositionally biased region" description="Polar residues" evidence="1">
    <location>
        <begin position="945"/>
        <end position="962"/>
    </location>
</feature>
<feature type="compositionally biased region" description="Basic and acidic residues" evidence="1">
    <location>
        <begin position="472"/>
        <end position="482"/>
    </location>
</feature>
<feature type="region of interest" description="Disordered" evidence="1">
    <location>
        <begin position="510"/>
        <end position="564"/>
    </location>
</feature>
<feature type="compositionally biased region" description="Basic and acidic residues" evidence="1">
    <location>
        <begin position="1114"/>
        <end position="1124"/>
    </location>
</feature>
<feature type="compositionally biased region" description="Low complexity" evidence="1">
    <location>
        <begin position="818"/>
        <end position="831"/>
    </location>
</feature>
<feature type="region of interest" description="Disordered" evidence="1">
    <location>
        <begin position="916"/>
        <end position="989"/>
    </location>
</feature>
<gene>
    <name evidence="2" type="ORF">B0A50_00589</name>
</gene>
<feature type="compositionally biased region" description="Polar residues" evidence="1">
    <location>
        <begin position="916"/>
        <end position="929"/>
    </location>
</feature>
<feature type="compositionally biased region" description="Polar residues" evidence="1">
    <location>
        <begin position="483"/>
        <end position="494"/>
    </location>
</feature>
<feature type="compositionally biased region" description="Low complexity" evidence="1">
    <location>
        <begin position="971"/>
        <end position="982"/>
    </location>
</feature>
<feature type="compositionally biased region" description="Basic and acidic residues" evidence="1">
    <location>
        <begin position="601"/>
        <end position="621"/>
    </location>
</feature>
<evidence type="ECO:0000313" key="3">
    <source>
        <dbReference type="Proteomes" id="UP000308549"/>
    </source>
</evidence>
<feature type="compositionally biased region" description="Pro residues" evidence="1">
    <location>
        <begin position="414"/>
        <end position="429"/>
    </location>
</feature>
<feature type="compositionally biased region" description="Basic and acidic residues" evidence="1">
    <location>
        <begin position="73"/>
        <end position="89"/>
    </location>
</feature>
<organism evidence="2 3">
    <name type="scientific">Salinomyces thailandicus</name>
    <dbReference type="NCBI Taxonomy" id="706561"/>
    <lineage>
        <taxon>Eukaryota</taxon>
        <taxon>Fungi</taxon>
        <taxon>Dikarya</taxon>
        <taxon>Ascomycota</taxon>
        <taxon>Pezizomycotina</taxon>
        <taxon>Dothideomycetes</taxon>
        <taxon>Dothideomycetidae</taxon>
        <taxon>Mycosphaerellales</taxon>
        <taxon>Teratosphaeriaceae</taxon>
        <taxon>Salinomyces</taxon>
    </lineage>
</organism>
<feature type="region of interest" description="Disordered" evidence="1">
    <location>
        <begin position="1045"/>
        <end position="1177"/>
    </location>
</feature>
<sequence>MNQEKESPAFAAHRVWVEKLVDTPSPAKFGHLYGKPALTSFHSPTEHVLRGSRSFAARSWKSRASANSLRVPSNKENRSTNASESDRHPPAPLPSKAAPVLGEIAPNNQALRVLEPWRVRQSPTPSLRKKKIESLVQAHGSPPHVRVTAGGRIVPSEQSPLCHPRYGYSAIRTNGGLIKFAPNHPTGNAQWTQATQNGFVAQDVQGRLCQIVDGTILPLNEVNGSMQLFMPAPNLSITQRGASHGPTPSGPPQPPSNISQRNGSHLVPPEPSTAAQINALELEYSKLDFELKDVDKTEVLHGRTMGKAAKEALVGKRRELVITMDKLRKALKGLKQQAPPDAPTSPRATPLKQSASPPKSRLPPFLQQRQNQQMAPPHAVYGPYYGVPQPGQFGPPYSFQPTPSPDASFGPQPWGMPPPGMFPQPPPPFDGSTSSAALPPQPEPFRPSPAFEQQPQQPGPVGPSTTTLPPATERRPLGHDSRSSSGINRISLPNKSRAVPIIAPDGKLIKSSLNPMSPAYKPGTRLLKSSESDRGSAKSVKDRVLTPLSPLPHMQPPSGSQLRVVNKTDETITPTKKDAHLHSSSVSSFETADFFPRNTKEYSSRTDAYSARDDVEEKENCDPQPCDGAKQDIPIAHAEQACISHAHPAILSSNSQMTSPVAGPVAPPSTPADPEVARQRLLSGTVDSAIWDEQGYQSDVGTLPDRNAHNISPKNKRKKYVFVEEHPDLQASSSPRKPHACQDELCVTSSPYENVEFAQKPLEFVKGYQAGLNRNPPGHESSADFLKGYCAALMKQETPNTPIVHSTGSPIKPVGRRPSPVSVQPPAQSSALSDRRQTRPTLAPIEISRQSPDSLKQAMLAPQNENAVLTPAPDGPHINEAAFGLGQWAKEHRETMLPEVDPTALQTALAGFQFPKRSTSVKQHQQPSIEETGPNDETVSMLHGQDNSQHSQEPLLQNQRSGNEMPPQPASPSISAKSAPLSTGNATDDYRVSSLTSIDSTLYLNYPGNRVFSPHLEFKSASSVARHAGLASGFFAQAQYDGAAAPQTTQRPLSMASTDSAAPPKHPRFFEGSIDGMSDPPNSPPPTSPTASPKATPSKDKAKDPTTKGSPARAKFELIAEKVGIKTVGGGKEKDVNESNSSPQGKRRWRDVWRAGPRKEASKDEQQQTHAPPQKGL</sequence>
<feature type="compositionally biased region" description="Polar residues" evidence="1">
    <location>
        <begin position="800"/>
        <end position="809"/>
    </location>
</feature>
<feature type="region of interest" description="Disordered" evidence="1">
    <location>
        <begin position="654"/>
        <end position="675"/>
    </location>
</feature>
<reference evidence="2 3" key="1">
    <citation type="submission" date="2017-03" db="EMBL/GenBank/DDBJ databases">
        <title>Genomes of endolithic fungi from Antarctica.</title>
        <authorList>
            <person name="Coleine C."/>
            <person name="Masonjones S."/>
            <person name="Stajich J.E."/>
        </authorList>
    </citation>
    <scope>NUCLEOTIDE SEQUENCE [LARGE SCALE GENOMIC DNA]</scope>
    <source>
        <strain evidence="2 3">CCFEE 6315</strain>
    </source>
</reference>
<feature type="compositionally biased region" description="Basic and acidic residues" evidence="1">
    <location>
        <begin position="1150"/>
        <end position="1167"/>
    </location>
</feature>
<feature type="region of interest" description="Disordered" evidence="1">
    <location>
        <begin position="333"/>
        <end position="498"/>
    </location>
</feature>
<keyword evidence="3" id="KW-1185">Reference proteome</keyword>
<dbReference type="AlphaFoldDB" id="A0A4U0UE23"/>
<proteinExistence type="predicted"/>
<feature type="region of interest" description="Disordered" evidence="1">
    <location>
        <begin position="800"/>
        <end position="852"/>
    </location>
</feature>
<feature type="compositionally biased region" description="Polar residues" evidence="1">
    <location>
        <begin position="62"/>
        <end position="71"/>
    </location>
</feature>
<protein>
    <submittedName>
        <fullName evidence="2">Uncharacterized protein</fullName>
    </submittedName>
</protein>
<name>A0A4U0UE23_9PEZI</name>
<feature type="region of interest" description="Disordered" evidence="1">
    <location>
        <begin position="236"/>
        <end position="271"/>
    </location>
</feature>